<dbReference type="InterPro" id="IPR039309">
    <property type="entry name" value="BT1"/>
</dbReference>
<evidence type="ECO:0000313" key="8">
    <source>
        <dbReference type="EMBL" id="CUG93915.1"/>
    </source>
</evidence>
<evidence type="ECO:0000256" key="1">
    <source>
        <dbReference type="ARBA" id="ARBA00004141"/>
    </source>
</evidence>
<accession>A0A0S4JXP0</accession>
<feature type="region of interest" description="Disordered" evidence="6">
    <location>
        <begin position="751"/>
        <end position="771"/>
    </location>
</feature>
<evidence type="ECO:0000256" key="3">
    <source>
        <dbReference type="ARBA" id="ARBA00022692"/>
    </source>
</evidence>
<evidence type="ECO:0000256" key="6">
    <source>
        <dbReference type="SAM" id="MobiDB-lite"/>
    </source>
</evidence>
<evidence type="ECO:0000256" key="4">
    <source>
        <dbReference type="ARBA" id="ARBA00022989"/>
    </source>
</evidence>
<feature type="transmembrane region" description="Helical" evidence="7">
    <location>
        <begin position="437"/>
        <end position="454"/>
    </location>
</feature>
<dbReference type="PANTHER" id="PTHR31585:SF0">
    <property type="entry name" value="FOLATE-BIOPTERIN TRANSPORTER 1, CHLOROPLASTIC"/>
    <property type="match status" value="1"/>
</dbReference>
<dbReference type="Proteomes" id="UP000051952">
    <property type="component" value="Unassembled WGS sequence"/>
</dbReference>
<comment type="subcellular location">
    <subcellularLocation>
        <location evidence="1">Membrane</location>
        <topology evidence="1">Multi-pass membrane protein</topology>
    </subcellularLocation>
</comment>
<gene>
    <name evidence="8" type="ORF">BSAL_45570</name>
</gene>
<dbReference type="AlphaFoldDB" id="A0A0S4JXP0"/>
<organism evidence="8 9">
    <name type="scientific">Bodo saltans</name>
    <name type="common">Flagellated protozoan</name>
    <dbReference type="NCBI Taxonomy" id="75058"/>
    <lineage>
        <taxon>Eukaryota</taxon>
        <taxon>Discoba</taxon>
        <taxon>Euglenozoa</taxon>
        <taxon>Kinetoplastea</taxon>
        <taxon>Metakinetoplastina</taxon>
        <taxon>Eubodonida</taxon>
        <taxon>Bodonidae</taxon>
        <taxon>Bodo</taxon>
    </lineage>
</organism>
<feature type="transmembrane region" description="Helical" evidence="7">
    <location>
        <begin position="400"/>
        <end position="417"/>
    </location>
</feature>
<evidence type="ECO:0000313" key="9">
    <source>
        <dbReference type="Proteomes" id="UP000051952"/>
    </source>
</evidence>
<keyword evidence="3 7" id="KW-0812">Transmembrane</keyword>
<feature type="transmembrane region" description="Helical" evidence="7">
    <location>
        <begin position="718"/>
        <end position="742"/>
    </location>
</feature>
<feature type="region of interest" description="Disordered" evidence="6">
    <location>
        <begin position="666"/>
        <end position="703"/>
    </location>
</feature>
<keyword evidence="5 7" id="KW-0472">Membrane</keyword>
<evidence type="ECO:0000256" key="2">
    <source>
        <dbReference type="ARBA" id="ARBA00022448"/>
    </source>
</evidence>
<dbReference type="PANTHER" id="PTHR31585">
    <property type="entry name" value="FOLATE-BIOPTERIN TRANSPORTER 1, CHLOROPLASTIC"/>
    <property type="match status" value="1"/>
</dbReference>
<feature type="transmembrane region" description="Helical" evidence="7">
    <location>
        <begin position="148"/>
        <end position="166"/>
    </location>
</feature>
<sequence length="808" mass="86258">MAPLLSEPRSLGTRWPCTSLFLMMTCAAQQIGASAVVLLLLKTLHWGPEALSSLWALVGTMMLVLLPLFGAVSDTVASFVVAPNDAVVPKSHDGESSDVDSTGGDKRSEAVCANLHDSADDGDDSCHRDEKAHENRVSSLFPLQRREGFLVVVSLAASVCFLGVWLSTTIATKTEAVARAYDVAQDVAAASMRNLTSAAADHSSSSTTGVVMAIVALTAAQSLQNAVINGWLVDAAKVAGLNAVDIQSWAMTRRSTGSLVGAVVETILFGLKIVSEPASMMLLCVVLQFCTAVAILMVVVVDDNTDGDFMDFPSGTKVTNSAQRVTRLFNRFVRRLPMFVVRKVSSITLIIRRRPAILLAFLQCVMEVIATRFGLLRGLLVATSPSSLSAVRHRARSHQATAILFLALAIVFALSSTPSPGAAYYSFLAQNLQFPNWMLALNGTVGLTAALLSVKTFRDAFFASADEQESAHCTVSNDGQTFRDAFFASADEQESAHCTVSNDGQRHSHDAVHRSSSPLNGEIRNDDINEHNDGHHSVASFSASDMIFNEPLRRSLLLASIISSLSMLSNLVLIVARSWLGATGSAVYMLMDEAVVAFAGRWAYMPLLVIGARVAAEENGEEDRRCCPLGPVVDAEEMDGTSNVADVGVVVDEHYVSPQRFCSSRKRRSSSVPQNDHACSDRLSLPPEEQPRTSSFPASPTPAAQLPSPVSSAFVFELFAVASSCGGIVSNLFSSFLMHWIMPPVASNGGSLTSRGGSSSSASSSVEPRASSESSSVEHNFTILVVSCVAIRVAMVLVVLLMLRSLRC</sequence>
<feature type="transmembrane region" description="Helical" evidence="7">
    <location>
        <begin position="556"/>
        <end position="580"/>
    </location>
</feature>
<keyword evidence="4 7" id="KW-1133">Transmembrane helix</keyword>
<feature type="transmembrane region" description="Helical" evidence="7">
    <location>
        <begin position="53"/>
        <end position="72"/>
    </location>
</feature>
<reference evidence="9" key="1">
    <citation type="submission" date="2015-09" db="EMBL/GenBank/DDBJ databases">
        <authorList>
            <consortium name="Pathogen Informatics"/>
        </authorList>
    </citation>
    <scope>NUCLEOTIDE SEQUENCE [LARGE SCALE GENOMIC DNA]</scope>
    <source>
        <strain evidence="9">Lake Konstanz</strain>
    </source>
</reference>
<feature type="transmembrane region" description="Helical" evidence="7">
    <location>
        <begin position="781"/>
        <end position="803"/>
    </location>
</feature>
<proteinExistence type="predicted"/>
<keyword evidence="2" id="KW-0813">Transport</keyword>
<feature type="transmembrane region" description="Helical" evidence="7">
    <location>
        <begin position="280"/>
        <end position="301"/>
    </location>
</feature>
<dbReference type="VEuPathDB" id="TriTrypDB:BSAL_45570"/>
<dbReference type="GO" id="GO:0016020">
    <property type="term" value="C:membrane"/>
    <property type="evidence" value="ECO:0007669"/>
    <property type="project" value="UniProtKB-SubCell"/>
</dbReference>
<feature type="compositionally biased region" description="Basic and acidic residues" evidence="6">
    <location>
        <begin position="504"/>
        <end position="513"/>
    </location>
</feature>
<feature type="compositionally biased region" description="Low complexity" evidence="6">
    <location>
        <begin position="754"/>
        <end position="771"/>
    </location>
</feature>
<name>A0A0S4JXP0_BODSA</name>
<evidence type="ECO:0000256" key="7">
    <source>
        <dbReference type="SAM" id="Phobius"/>
    </source>
</evidence>
<keyword evidence="9" id="KW-1185">Reference proteome</keyword>
<feature type="transmembrane region" description="Helical" evidence="7">
    <location>
        <begin position="20"/>
        <end position="41"/>
    </location>
</feature>
<protein>
    <submittedName>
        <fullName evidence="8">GPI-anchored surface protein, putative</fullName>
    </submittedName>
</protein>
<evidence type="ECO:0000256" key="5">
    <source>
        <dbReference type="ARBA" id="ARBA00023136"/>
    </source>
</evidence>
<feature type="region of interest" description="Disordered" evidence="6">
    <location>
        <begin position="500"/>
        <end position="522"/>
    </location>
</feature>
<dbReference type="EMBL" id="CYKH01002206">
    <property type="protein sequence ID" value="CUG93915.1"/>
    <property type="molecule type" value="Genomic_DNA"/>
</dbReference>